<reference evidence="2 3" key="1">
    <citation type="submission" date="2018-05" db="EMBL/GenBank/DDBJ databases">
        <title>Acuticoccus sediminis sp. nov., isolated from deep-sea sediment of Indian Ocean.</title>
        <authorList>
            <person name="Liu X."/>
            <person name="Lai Q."/>
            <person name="Du Y."/>
            <person name="Sun F."/>
            <person name="Zhang X."/>
            <person name="Wang S."/>
            <person name="Shao Z."/>
        </authorList>
    </citation>
    <scope>NUCLEOTIDE SEQUENCE [LARGE SCALE GENOMIC DNA]</scope>
    <source>
        <strain evidence="2 3">PTG4-2</strain>
    </source>
</reference>
<keyword evidence="3" id="KW-1185">Reference proteome</keyword>
<dbReference type="GO" id="GO:0004252">
    <property type="term" value="F:serine-type endopeptidase activity"/>
    <property type="evidence" value="ECO:0007669"/>
    <property type="project" value="InterPro"/>
</dbReference>
<dbReference type="SUPFAM" id="SSF51306">
    <property type="entry name" value="LexA/Signal peptidase"/>
    <property type="match status" value="1"/>
</dbReference>
<accession>A0A8B2NVP1</accession>
<dbReference type="AlphaFoldDB" id="A0A8B2NVP1"/>
<dbReference type="EMBL" id="QHHQ01000002">
    <property type="protein sequence ID" value="RAI01452.1"/>
    <property type="molecule type" value="Genomic_DNA"/>
</dbReference>
<gene>
    <name evidence="2" type="ORF">DLJ53_08420</name>
</gene>
<feature type="domain" description="Peptidase S26" evidence="1">
    <location>
        <begin position="3"/>
        <end position="162"/>
    </location>
</feature>
<dbReference type="GO" id="GO:0006465">
    <property type="term" value="P:signal peptide processing"/>
    <property type="evidence" value="ECO:0007669"/>
    <property type="project" value="InterPro"/>
</dbReference>
<evidence type="ECO:0000313" key="3">
    <source>
        <dbReference type="Proteomes" id="UP000249590"/>
    </source>
</evidence>
<protein>
    <submittedName>
        <fullName evidence="2">S26 family signal peptidase</fullName>
    </submittedName>
</protein>
<dbReference type="InterPro" id="IPR019533">
    <property type="entry name" value="Peptidase_S26"/>
</dbReference>
<dbReference type="RefSeq" id="WP_111344274.1">
    <property type="nucleotide sequence ID" value="NZ_QHHQ01000002.1"/>
</dbReference>
<dbReference type="Gene3D" id="2.10.109.10">
    <property type="entry name" value="Umud Fragment, subunit A"/>
    <property type="match status" value="1"/>
</dbReference>
<name>A0A8B2NVP1_9HYPH</name>
<dbReference type="OrthoDB" id="5360818at2"/>
<dbReference type="Proteomes" id="UP000249590">
    <property type="component" value="Unassembled WGS sequence"/>
</dbReference>
<proteinExistence type="predicted"/>
<dbReference type="Pfam" id="PF10502">
    <property type="entry name" value="Peptidase_S26"/>
    <property type="match status" value="1"/>
</dbReference>
<evidence type="ECO:0000259" key="1">
    <source>
        <dbReference type="Pfam" id="PF10502"/>
    </source>
</evidence>
<organism evidence="2 3">
    <name type="scientific">Acuticoccus sediminis</name>
    <dbReference type="NCBI Taxonomy" id="2184697"/>
    <lineage>
        <taxon>Bacteria</taxon>
        <taxon>Pseudomonadati</taxon>
        <taxon>Pseudomonadota</taxon>
        <taxon>Alphaproteobacteria</taxon>
        <taxon>Hyphomicrobiales</taxon>
        <taxon>Amorphaceae</taxon>
        <taxon>Acuticoccus</taxon>
    </lineage>
</organism>
<dbReference type="InterPro" id="IPR036286">
    <property type="entry name" value="LexA/Signal_pep-like_sf"/>
</dbReference>
<comment type="caution">
    <text evidence="2">The sequence shown here is derived from an EMBL/GenBank/DDBJ whole genome shotgun (WGS) entry which is preliminary data.</text>
</comment>
<sequence>MTRFGYVMLTYFAAIGVAAAAVVPTSTRLVWNVSASAPIGLYRIDPAERLEVPDLVAVMPPDPLEGFMVERGYIGRDVPILKRVLGLPGQRICRIGRTITVDGIAMGKALDHDRLDRPLPVWSGCRVVADDELFLMNWQVPDSLDGRYFGPLPATTVIGRAIPLYTDEDGNGRFVWRARTR</sequence>
<evidence type="ECO:0000313" key="2">
    <source>
        <dbReference type="EMBL" id="RAI01452.1"/>
    </source>
</evidence>